<organism evidence="1 2">
    <name type="scientific">Callosobruchus maculatus</name>
    <name type="common">Southern cowpea weevil</name>
    <name type="synonym">Pulse bruchid</name>
    <dbReference type="NCBI Taxonomy" id="64391"/>
    <lineage>
        <taxon>Eukaryota</taxon>
        <taxon>Metazoa</taxon>
        <taxon>Ecdysozoa</taxon>
        <taxon>Arthropoda</taxon>
        <taxon>Hexapoda</taxon>
        <taxon>Insecta</taxon>
        <taxon>Pterygota</taxon>
        <taxon>Neoptera</taxon>
        <taxon>Endopterygota</taxon>
        <taxon>Coleoptera</taxon>
        <taxon>Polyphaga</taxon>
        <taxon>Cucujiformia</taxon>
        <taxon>Chrysomeloidea</taxon>
        <taxon>Chrysomelidae</taxon>
        <taxon>Bruchinae</taxon>
        <taxon>Bruchini</taxon>
        <taxon>Callosobruchus</taxon>
    </lineage>
</organism>
<protein>
    <submittedName>
        <fullName evidence="1">Uncharacterized protein</fullName>
    </submittedName>
</protein>
<proteinExistence type="predicted"/>
<keyword evidence="2" id="KW-1185">Reference proteome</keyword>
<reference evidence="1 2" key="1">
    <citation type="submission" date="2019-01" db="EMBL/GenBank/DDBJ databases">
        <authorList>
            <person name="Sayadi A."/>
        </authorList>
    </citation>
    <scope>NUCLEOTIDE SEQUENCE [LARGE SCALE GENOMIC DNA]</scope>
</reference>
<evidence type="ECO:0000313" key="1">
    <source>
        <dbReference type="EMBL" id="VEN49244.1"/>
    </source>
</evidence>
<evidence type="ECO:0000313" key="2">
    <source>
        <dbReference type="Proteomes" id="UP000410492"/>
    </source>
</evidence>
<accession>A0A653CMV4</accession>
<gene>
    <name evidence="1" type="ORF">CALMAC_LOCUS10420</name>
</gene>
<sequence length="52" mass="5928">MTSYYMIIKVLFTCKCFVTVNTANYTITSYLGMFSHTSTKSTIISYLGMFCT</sequence>
<name>A0A653CMV4_CALMS</name>
<dbReference type="Proteomes" id="UP000410492">
    <property type="component" value="Unassembled WGS sequence"/>
</dbReference>
<dbReference type="AlphaFoldDB" id="A0A653CMV4"/>
<dbReference type="EMBL" id="CAACVG010008309">
    <property type="protein sequence ID" value="VEN49244.1"/>
    <property type="molecule type" value="Genomic_DNA"/>
</dbReference>